<dbReference type="InterPro" id="IPR009030">
    <property type="entry name" value="Growth_fac_rcpt_cys_sf"/>
</dbReference>
<dbReference type="InterPro" id="IPR001881">
    <property type="entry name" value="EGF-like_Ca-bd_dom"/>
</dbReference>
<comment type="caution">
    <text evidence="15">The sequence shown here is derived from an EMBL/GenBank/DDBJ whole genome shotgun (WGS) entry which is preliminary data.</text>
</comment>
<keyword evidence="16" id="KW-1185">Reference proteome</keyword>
<dbReference type="Gene3D" id="2.10.25.10">
    <property type="entry name" value="Laminin"/>
    <property type="match status" value="10"/>
</dbReference>
<evidence type="ECO:0000259" key="14">
    <source>
        <dbReference type="PROSITE" id="PS50026"/>
    </source>
</evidence>
<dbReference type="PROSITE" id="PS01178">
    <property type="entry name" value="ANAPHYLATOXIN_2"/>
    <property type="match status" value="1"/>
</dbReference>
<dbReference type="InterPro" id="IPR013032">
    <property type="entry name" value="EGF-like_CS"/>
</dbReference>
<evidence type="ECO:0000256" key="12">
    <source>
        <dbReference type="SAM" id="SignalP"/>
    </source>
</evidence>
<dbReference type="EMBL" id="CAJNOC010000069">
    <property type="protein sequence ID" value="CAF0711912.1"/>
    <property type="molecule type" value="Genomic_DNA"/>
</dbReference>
<feature type="domain" description="EGF-like" evidence="14">
    <location>
        <begin position="392"/>
        <end position="434"/>
    </location>
</feature>
<keyword evidence="3" id="KW-0964">Secreted</keyword>
<evidence type="ECO:0000256" key="8">
    <source>
        <dbReference type="ARBA" id="ARBA00022837"/>
    </source>
</evidence>
<keyword evidence="4" id="KW-0272">Extracellular matrix</keyword>
<evidence type="ECO:0000256" key="11">
    <source>
        <dbReference type="PROSITE-ProRule" id="PRU00076"/>
    </source>
</evidence>
<evidence type="ECO:0000256" key="7">
    <source>
        <dbReference type="ARBA" id="ARBA00022737"/>
    </source>
</evidence>
<dbReference type="InterPro" id="IPR000020">
    <property type="entry name" value="Anaphylatoxin/fibulin"/>
</dbReference>
<evidence type="ECO:0008006" key="17">
    <source>
        <dbReference type="Google" id="ProtNLM"/>
    </source>
</evidence>
<feature type="signal peptide" evidence="12">
    <location>
        <begin position="1"/>
        <end position="25"/>
    </location>
</feature>
<dbReference type="InterPro" id="IPR026823">
    <property type="entry name" value="cEGF"/>
</dbReference>
<dbReference type="GO" id="GO:0005509">
    <property type="term" value="F:calcium ion binding"/>
    <property type="evidence" value="ECO:0007669"/>
    <property type="project" value="InterPro"/>
</dbReference>
<dbReference type="CDD" id="cd00054">
    <property type="entry name" value="EGF_CA"/>
    <property type="match status" value="4"/>
</dbReference>
<reference evidence="15" key="1">
    <citation type="submission" date="2021-02" db="EMBL/GenBank/DDBJ databases">
        <authorList>
            <person name="Nowell W R."/>
        </authorList>
    </citation>
    <scope>NUCLEOTIDE SEQUENCE</scope>
    <source>
        <strain evidence="15">Ploen Becks lab</strain>
    </source>
</reference>
<dbReference type="Pfam" id="PF22914">
    <property type="entry name" value="Fibulin_C"/>
    <property type="match status" value="1"/>
</dbReference>
<feature type="domain" description="EGF-like" evidence="14">
    <location>
        <begin position="478"/>
        <end position="517"/>
    </location>
</feature>
<keyword evidence="10" id="KW-0325">Glycoprotein</keyword>
<dbReference type="PANTHER" id="PTHR24050">
    <property type="entry name" value="PA14 DOMAIN-CONTAINING PROTEIN"/>
    <property type="match status" value="1"/>
</dbReference>
<keyword evidence="7" id="KW-0677">Repeat</keyword>
<evidence type="ECO:0000256" key="5">
    <source>
        <dbReference type="ARBA" id="ARBA00022536"/>
    </source>
</evidence>
<dbReference type="FunFam" id="2.10.25.10:FF:000003">
    <property type="entry name" value="fibrillin-1 isoform X1"/>
    <property type="match status" value="1"/>
</dbReference>
<keyword evidence="5 11" id="KW-0245">EGF-like domain</keyword>
<evidence type="ECO:0000256" key="2">
    <source>
        <dbReference type="ARBA" id="ARBA00006127"/>
    </source>
</evidence>
<dbReference type="SMART" id="SM00181">
    <property type="entry name" value="EGF"/>
    <property type="match status" value="10"/>
</dbReference>
<evidence type="ECO:0000256" key="4">
    <source>
        <dbReference type="ARBA" id="ARBA00022530"/>
    </source>
</evidence>
<sequence length="729" mass="82100">MLLAPKLYISSFYILLSFLIHCAYSSRSSFGTNFKQCCSLGKSHYSPSNPNSCNDYSSLNDKSGSCKFAFTICCSQNRRNQECERGKKHALASLPCNDLKNDNCDVLTDCCNCCELGIQSQKNGEDCSPVSELSNECNNVYMECCKHQPKTDDCNTHFCPNGQICEDTRSGPICKCPNGFEKDGRTNHCVDIDECKKPNICQKGATCQNTAGSYTCTRSCGVGYSFDAIFISCRDINECMSGSHNCATGMRCENFPGSFRCIREKPCGTGYSVSAYTQECEDIDECHLNLHDCPKGFVCENVPGTFKCKPKECGPGFQFNYNTGECEQIKCMPGFELDIKLGKCKDINECLNPNACHSNERCDNTVGSFKCTLDLICDEGTELNKEKTECIDIDECKIGRHTCPSNAKCVNTPRSYKCVCPTGYKLDETRNICEDIDECAFGSVCPSNAHCKNTPGSFNCECKQGFKLQSHIFYNCVDEDECANPNICDHKCVNTYGSYQCQCREGYKLASDKKTCIDINECELQPNLCPGECVNTPGSYECKCKQGFQLDFRYKKTCEDIDECESRTHTCSSKDICVNTRGDFKCIKLDCPAGYNQIGEGKNSRCDRGPVTCKFSDMECLRKPMKIFYSYTSIAYNVQVPLRIFTTRVNTYSRRIKLKYEFKLIDSQGINMRADQFMVKQTETNTFDIFLLEQCRASEQFQLELKIEFYNDLQFSSCLLNKIHVFVTE</sequence>
<feature type="domain" description="Anaphylatoxin-like" evidence="13">
    <location>
        <begin position="113"/>
        <end position="145"/>
    </location>
</feature>
<dbReference type="SUPFAM" id="SSF57196">
    <property type="entry name" value="EGF/Laminin"/>
    <property type="match status" value="1"/>
</dbReference>
<comment type="similarity">
    <text evidence="2">Belongs to the fibulin family.</text>
</comment>
<evidence type="ECO:0000256" key="6">
    <source>
        <dbReference type="ARBA" id="ARBA00022729"/>
    </source>
</evidence>
<dbReference type="PROSITE" id="PS50026">
    <property type="entry name" value="EGF_3"/>
    <property type="match status" value="5"/>
</dbReference>
<feature type="chain" id="PRO_5032626865" description="Fibulin-1" evidence="12">
    <location>
        <begin position="26"/>
        <end position="729"/>
    </location>
</feature>
<dbReference type="InterPro" id="IPR000742">
    <property type="entry name" value="EGF"/>
</dbReference>
<feature type="domain" description="EGF-like" evidence="14">
    <location>
        <begin position="150"/>
        <end position="190"/>
    </location>
</feature>
<keyword evidence="9 11" id="KW-1015">Disulfide bond</keyword>
<dbReference type="PANTHER" id="PTHR24050:SF27">
    <property type="entry name" value="FIBRILLIN-1"/>
    <property type="match status" value="1"/>
</dbReference>
<feature type="disulfide bond" evidence="11">
    <location>
        <begin position="482"/>
        <end position="492"/>
    </location>
</feature>
<keyword evidence="6 12" id="KW-0732">Signal</keyword>
<proteinExistence type="inferred from homology"/>
<accession>A0A813M5T7</accession>
<evidence type="ECO:0000313" key="16">
    <source>
        <dbReference type="Proteomes" id="UP000663879"/>
    </source>
</evidence>
<evidence type="ECO:0000256" key="3">
    <source>
        <dbReference type="ARBA" id="ARBA00022525"/>
    </source>
</evidence>
<name>A0A813M5T7_9BILA</name>
<dbReference type="Pfam" id="PF12661">
    <property type="entry name" value="hEGF"/>
    <property type="match status" value="1"/>
</dbReference>
<gene>
    <name evidence="15" type="ORF">OXX778_LOCUS1151</name>
</gene>
<dbReference type="InterPro" id="IPR055088">
    <property type="entry name" value="Fibulin_C"/>
</dbReference>
<dbReference type="SMART" id="SM00179">
    <property type="entry name" value="EGF_CA"/>
    <property type="match status" value="10"/>
</dbReference>
<feature type="domain" description="EGF-like" evidence="14">
    <location>
        <begin position="518"/>
        <end position="559"/>
    </location>
</feature>
<dbReference type="SUPFAM" id="SSF57184">
    <property type="entry name" value="Growth factor receptor domain"/>
    <property type="match status" value="3"/>
</dbReference>
<comment type="subcellular location">
    <subcellularLocation>
        <location evidence="1">Secreted</location>
        <location evidence="1">Extracellular space</location>
        <location evidence="1">Extracellular matrix</location>
    </subcellularLocation>
</comment>
<evidence type="ECO:0000259" key="13">
    <source>
        <dbReference type="PROSITE" id="PS01178"/>
    </source>
</evidence>
<dbReference type="PROSITE" id="PS01186">
    <property type="entry name" value="EGF_2"/>
    <property type="match status" value="3"/>
</dbReference>
<dbReference type="FunFam" id="2.10.25.10:FF:000038">
    <property type="entry name" value="Fibrillin 2"/>
    <property type="match status" value="3"/>
</dbReference>
<dbReference type="Pfam" id="PF12662">
    <property type="entry name" value="cEGF"/>
    <property type="match status" value="1"/>
</dbReference>
<protein>
    <recommendedName>
        <fullName evidence="17">Fibulin-1</fullName>
    </recommendedName>
</protein>
<dbReference type="FunFam" id="2.10.25.10:FF:000005">
    <property type="entry name" value="Fibrillin 2"/>
    <property type="match status" value="1"/>
</dbReference>
<dbReference type="InterPro" id="IPR018097">
    <property type="entry name" value="EGF_Ca-bd_CS"/>
</dbReference>
<dbReference type="SMART" id="SM00104">
    <property type="entry name" value="ANATO"/>
    <property type="match status" value="2"/>
</dbReference>
<dbReference type="InterPro" id="IPR052235">
    <property type="entry name" value="Nephronectin_domain"/>
</dbReference>
<evidence type="ECO:0000313" key="15">
    <source>
        <dbReference type="EMBL" id="CAF0711912.1"/>
    </source>
</evidence>
<dbReference type="PROSITE" id="PS01177">
    <property type="entry name" value="ANAPHYLATOXIN_1"/>
    <property type="match status" value="1"/>
</dbReference>
<feature type="domain" description="EGF-like" evidence="14">
    <location>
        <begin position="435"/>
        <end position="469"/>
    </location>
</feature>
<evidence type="ECO:0000256" key="9">
    <source>
        <dbReference type="ARBA" id="ARBA00023157"/>
    </source>
</evidence>
<comment type="caution">
    <text evidence="11">Lacks conserved residue(s) required for the propagation of feature annotation.</text>
</comment>
<dbReference type="PROSITE" id="PS01187">
    <property type="entry name" value="EGF_CA"/>
    <property type="match status" value="2"/>
</dbReference>
<dbReference type="GO" id="GO:0071944">
    <property type="term" value="C:cell periphery"/>
    <property type="evidence" value="ECO:0007669"/>
    <property type="project" value="UniProtKB-ARBA"/>
</dbReference>
<organism evidence="15 16">
    <name type="scientific">Brachionus calyciflorus</name>
    <dbReference type="NCBI Taxonomy" id="104777"/>
    <lineage>
        <taxon>Eukaryota</taxon>
        <taxon>Metazoa</taxon>
        <taxon>Spiralia</taxon>
        <taxon>Gnathifera</taxon>
        <taxon>Rotifera</taxon>
        <taxon>Eurotatoria</taxon>
        <taxon>Monogononta</taxon>
        <taxon>Pseudotrocha</taxon>
        <taxon>Ploima</taxon>
        <taxon>Brachionidae</taxon>
        <taxon>Brachionus</taxon>
    </lineage>
</organism>
<evidence type="ECO:0000256" key="1">
    <source>
        <dbReference type="ARBA" id="ARBA00004498"/>
    </source>
</evidence>
<evidence type="ECO:0000256" key="10">
    <source>
        <dbReference type="ARBA" id="ARBA00023180"/>
    </source>
</evidence>
<dbReference type="InterPro" id="IPR049883">
    <property type="entry name" value="NOTCH1_EGF-like"/>
</dbReference>
<dbReference type="PROSITE" id="PS00010">
    <property type="entry name" value="ASX_HYDROXYL"/>
    <property type="match status" value="4"/>
</dbReference>
<dbReference type="FunFam" id="2.10.25.10:FF:000010">
    <property type="entry name" value="Pro-epidermal growth factor"/>
    <property type="match status" value="1"/>
</dbReference>
<dbReference type="Pfam" id="PF07645">
    <property type="entry name" value="EGF_CA"/>
    <property type="match status" value="7"/>
</dbReference>
<dbReference type="GO" id="GO:0005576">
    <property type="term" value="C:extracellular region"/>
    <property type="evidence" value="ECO:0007669"/>
    <property type="project" value="InterPro"/>
</dbReference>
<keyword evidence="8" id="KW-0106">Calcium</keyword>
<dbReference type="Proteomes" id="UP000663879">
    <property type="component" value="Unassembled WGS sequence"/>
</dbReference>
<dbReference type="AlphaFoldDB" id="A0A813M5T7"/>
<dbReference type="InterPro" id="IPR000152">
    <property type="entry name" value="EGF-type_Asp/Asn_hydroxyl_site"/>
</dbReference>
<dbReference type="OrthoDB" id="10022113at2759"/>